<reference evidence="4 6" key="2">
    <citation type="journal article" date="2014" name="BMC Genomics">
        <title>An improved genome release (version Mt4.0) for the model legume Medicago truncatula.</title>
        <authorList>
            <person name="Tang H."/>
            <person name="Krishnakumar V."/>
            <person name="Bidwell S."/>
            <person name="Rosen B."/>
            <person name="Chan A."/>
            <person name="Zhou S."/>
            <person name="Gentzbittel L."/>
            <person name="Childs K.L."/>
            <person name="Yandell M."/>
            <person name="Gundlach H."/>
            <person name="Mayer K.F."/>
            <person name="Schwartz D.C."/>
            <person name="Town C.D."/>
        </authorList>
    </citation>
    <scope>GENOME REANNOTATION</scope>
    <source>
        <strain evidence="5 6">cv. Jemalong A17</strain>
    </source>
</reference>
<organism evidence="4 6">
    <name type="scientific">Medicago truncatula</name>
    <name type="common">Barrel medic</name>
    <name type="synonym">Medicago tribuloides</name>
    <dbReference type="NCBI Taxonomy" id="3880"/>
    <lineage>
        <taxon>Eukaryota</taxon>
        <taxon>Viridiplantae</taxon>
        <taxon>Streptophyta</taxon>
        <taxon>Embryophyta</taxon>
        <taxon>Tracheophyta</taxon>
        <taxon>Spermatophyta</taxon>
        <taxon>Magnoliopsida</taxon>
        <taxon>eudicotyledons</taxon>
        <taxon>Gunneridae</taxon>
        <taxon>Pentapetalae</taxon>
        <taxon>rosids</taxon>
        <taxon>fabids</taxon>
        <taxon>Fabales</taxon>
        <taxon>Fabaceae</taxon>
        <taxon>Papilionoideae</taxon>
        <taxon>50 kb inversion clade</taxon>
        <taxon>NPAAA clade</taxon>
        <taxon>Hologalegina</taxon>
        <taxon>IRL clade</taxon>
        <taxon>Trifolieae</taxon>
        <taxon>Medicago</taxon>
    </lineage>
</organism>
<dbReference type="Proteomes" id="UP000002051">
    <property type="component" value="Chromosome 4"/>
</dbReference>
<evidence type="ECO:0000256" key="1">
    <source>
        <dbReference type="ARBA" id="ARBA00009947"/>
    </source>
</evidence>
<evidence type="ECO:0000313" key="4">
    <source>
        <dbReference type="EMBL" id="AES91645.1"/>
    </source>
</evidence>
<dbReference type="AlphaFoldDB" id="G7JGI5"/>
<evidence type="ECO:0000313" key="5">
    <source>
        <dbReference type="EnsemblPlants" id="AES91645"/>
    </source>
</evidence>
<dbReference type="SUPFAM" id="SSF143113">
    <property type="entry name" value="NAP-like"/>
    <property type="match status" value="1"/>
</dbReference>
<reference evidence="4 6" key="1">
    <citation type="journal article" date="2011" name="Nature">
        <title>The Medicago genome provides insight into the evolution of rhizobial symbioses.</title>
        <authorList>
            <person name="Young N.D."/>
            <person name="Debelle F."/>
            <person name="Oldroyd G.E."/>
            <person name="Geurts R."/>
            <person name="Cannon S.B."/>
            <person name="Udvardi M.K."/>
            <person name="Benedito V.A."/>
            <person name="Mayer K.F."/>
            <person name="Gouzy J."/>
            <person name="Schoof H."/>
            <person name="Van de Peer Y."/>
            <person name="Proost S."/>
            <person name="Cook D.R."/>
            <person name="Meyers B.C."/>
            <person name="Spannagl M."/>
            <person name="Cheung F."/>
            <person name="De Mita S."/>
            <person name="Krishnakumar V."/>
            <person name="Gundlach H."/>
            <person name="Zhou S."/>
            <person name="Mudge J."/>
            <person name="Bharti A.K."/>
            <person name="Murray J.D."/>
            <person name="Naoumkina M.A."/>
            <person name="Rosen B."/>
            <person name="Silverstein K.A."/>
            <person name="Tang H."/>
            <person name="Rombauts S."/>
            <person name="Zhao P.X."/>
            <person name="Zhou P."/>
            <person name="Barbe V."/>
            <person name="Bardou P."/>
            <person name="Bechner M."/>
            <person name="Bellec A."/>
            <person name="Berger A."/>
            <person name="Berges H."/>
            <person name="Bidwell S."/>
            <person name="Bisseling T."/>
            <person name="Choisne N."/>
            <person name="Couloux A."/>
            <person name="Denny R."/>
            <person name="Deshpande S."/>
            <person name="Dai X."/>
            <person name="Doyle J.J."/>
            <person name="Dudez A.M."/>
            <person name="Farmer A.D."/>
            <person name="Fouteau S."/>
            <person name="Franken C."/>
            <person name="Gibelin C."/>
            <person name="Gish J."/>
            <person name="Goldstein S."/>
            <person name="Gonzalez A.J."/>
            <person name="Green P.J."/>
            <person name="Hallab A."/>
            <person name="Hartog M."/>
            <person name="Hua A."/>
            <person name="Humphray S.J."/>
            <person name="Jeong D.H."/>
            <person name="Jing Y."/>
            <person name="Jocker A."/>
            <person name="Kenton S.M."/>
            <person name="Kim D.J."/>
            <person name="Klee K."/>
            <person name="Lai H."/>
            <person name="Lang C."/>
            <person name="Lin S."/>
            <person name="Macmil S.L."/>
            <person name="Magdelenat G."/>
            <person name="Matthews L."/>
            <person name="McCorrison J."/>
            <person name="Monaghan E.L."/>
            <person name="Mun J.H."/>
            <person name="Najar F.Z."/>
            <person name="Nicholson C."/>
            <person name="Noirot C."/>
            <person name="O'Bleness M."/>
            <person name="Paule C.R."/>
            <person name="Poulain J."/>
            <person name="Prion F."/>
            <person name="Qin B."/>
            <person name="Qu C."/>
            <person name="Retzel E.F."/>
            <person name="Riddle C."/>
            <person name="Sallet E."/>
            <person name="Samain S."/>
            <person name="Samson N."/>
            <person name="Sanders I."/>
            <person name="Saurat O."/>
            <person name="Scarpelli C."/>
            <person name="Schiex T."/>
            <person name="Segurens B."/>
            <person name="Severin A.J."/>
            <person name="Sherrier D.J."/>
            <person name="Shi R."/>
            <person name="Sims S."/>
            <person name="Singer S.R."/>
            <person name="Sinharoy S."/>
            <person name="Sterck L."/>
            <person name="Viollet A."/>
            <person name="Wang B.B."/>
            <person name="Wang K."/>
            <person name="Wang M."/>
            <person name="Wang X."/>
            <person name="Warfsmann J."/>
            <person name="Weissenbach J."/>
            <person name="White D.D."/>
            <person name="White J.D."/>
            <person name="Wiley G.B."/>
            <person name="Wincker P."/>
            <person name="Xing Y."/>
            <person name="Yang L."/>
            <person name="Yao Z."/>
            <person name="Ying F."/>
            <person name="Zhai J."/>
            <person name="Zhou L."/>
            <person name="Zuber A."/>
            <person name="Denarie J."/>
            <person name="Dixon R.A."/>
            <person name="May G.D."/>
            <person name="Schwartz D.C."/>
            <person name="Rogers J."/>
            <person name="Quetier F."/>
            <person name="Town C.D."/>
            <person name="Roe B.A."/>
        </authorList>
    </citation>
    <scope>NUCLEOTIDE SEQUENCE [LARGE SCALE GENOMIC DNA]</scope>
    <source>
        <strain evidence="4">A17</strain>
        <strain evidence="5 6">cv. Jemalong A17</strain>
    </source>
</reference>
<dbReference type="GO" id="GO:0006334">
    <property type="term" value="P:nucleosome assembly"/>
    <property type="evidence" value="ECO:0007669"/>
    <property type="project" value="InterPro"/>
</dbReference>
<dbReference type="Pfam" id="PF00956">
    <property type="entry name" value="NAP"/>
    <property type="match status" value="1"/>
</dbReference>
<keyword evidence="6" id="KW-1185">Reference proteome</keyword>
<keyword evidence="2" id="KW-0143">Chaperone</keyword>
<dbReference type="GO" id="GO:0005634">
    <property type="term" value="C:nucleus"/>
    <property type="evidence" value="ECO:0007669"/>
    <property type="project" value="InterPro"/>
</dbReference>
<evidence type="ECO:0000256" key="2">
    <source>
        <dbReference type="ARBA" id="ARBA00023186"/>
    </source>
</evidence>
<dbReference type="GO" id="GO:0000724">
    <property type="term" value="P:double-strand break repair via homologous recombination"/>
    <property type="evidence" value="ECO:0007669"/>
    <property type="project" value="UniProtKB-ARBA"/>
</dbReference>
<protein>
    <submittedName>
        <fullName evidence="4">Nucleosome assembly protein</fullName>
    </submittedName>
</protein>
<proteinExistence type="inferred from homology"/>
<dbReference type="InterPro" id="IPR037231">
    <property type="entry name" value="NAP-like_sf"/>
</dbReference>
<dbReference type="InterPro" id="IPR002164">
    <property type="entry name" value="NAP_family"/>
</dbReference>
<dbReference type="PaxDb" id="3880-AES91645"/>
<evidence type="ECO:0000256" key="3">
    <source>
        <dbReference type="RuleBase" id="RU003876"/>
    </source>
</evidence>
<dbReference type="EMBL" id="CM001220">
    <property type="protein sequence ID" value="AES91645.1"/>
    <property type="molecule type" value="Genomic_DNA"/>
</dbReference>
<dbReference type="eggNOG" id="KOG1508">
    <property type="taxonomic scope" value="Eukaryota"/>
</dbReference>
<dbReference type="EnsemblPlants" id="AES91645">
    <property type="protein sequence ID" value="AES91645"/>
    <property type="gene ID" value="MTR_4g115820"/>
</dbReference>
<dbReference type="PANTHER" id="PTHR11875">
    <property type="entry name" value="TESTIS-SPECIFIC Y-ENCODED PROTEIN"/>
    <property type="match status" value="1"/>
</dbReference>
<gene>
    <name evidence="4" type="ordered locus">MTR_4g115820</name>
</gene>
<comment type="similarity">
    <text evidence="1 3">Belongs to the nucleosome assembly protein (NAP) family.</text>
</comment>
<accession>G7JGI5</accession>
<reference evidence="5" key="3">
    <citation type="submission" date="2015-04" db="UniProtKB">
        <authorList>
            <consortium name="EnsemblPlants"/>
        </authorList>
    </citation>
    <scope>IDENTIFICATION</scope>
    <source>
        <strain evidence="5">cv. Jemalong A17</strain>
    </source>
</reference>
<sequence>MGQREYLSSLDIRANKDIKSANTTFTLNFNPNPYFEDSLLSKTFAYLREGTTKDYPIRWKEGNITATPIRWKEGKGIPNIIDHEEKGNKQAPVGVRTAVFAQWSLSDNEGLVKKIISAGEEPGTYLGNIIRCFHVK</sequence>
<name>G7JGI5_MEDTR</name>
<dbReference type="GO" id="GO:0042393">
    <property type="term" value="F:histone binding"/>
    <property type="evidence" value="ECO:0007669"/>
    <property type="project" value="UniProtKB-ARBA"/>
</dbReference>
<evidence type="ECO:0000313" key="6">
    <source>
        <dbReference type="Proteomes" id="UP000002051"/>
    </source>
</evidence>
<dbReference type="STRING" id="3880.G7JGI5"/>
<dbReference type="HOGENOM" id="CLU_1878502_0_0_1"/>
<dbReference type="Gene3D" id="3.30.1120.90">
    <property type="entry name" value="Nucleosome assembly protein"/>
    <property type="match status" value="1"/>
</dbReference>